<dbReference type="SMART" id="SM00267">
    <property type="entry name" value="GGDEF"/>
    <property type="match status" value="1"/>
</dbReference>
<evidence type="ECO:0000256" key="3">
    <source>
        <dbReference type="SAM" id="Phobius"/>
    </source>
</evidence>
<protein>
    <recommendedName>
        <fullName evidence="1">diguanylate cyclase</fullName>
        <ecNumber evidence="1">2.7.7.65</ecNumber>
    </recommendedName>
</protein>
<name>A0A840L5U2_9BURK</name>
<dbReference type="EC" id="2.7.7.65" evidence="1"/>
<feature type="transmembrane region" description="Helical" evidence="3">
    <location>
        <begin position="12"/>
        <end position="31"/>
    </location>
</feature>
<comment type="caution">
    <text evidence="5">The sequence shown here is derived from an EMBL/GenBank/DDBJ whole genome shotgun (WGS) entry which is preliminary data.</text>
</comment>
<dbReference type="CDD" id="cd01949">
    <property type="entry name" value="GGDEF"/>
    <property type="match status" value="1"/>
</dbReference>
<evidence type="ECO:0000313" key="6">
    <source>
        <dbReference type="Proteomes" id="UP000562027"/>
    </source>
</evidence>
<dbReference type="RefSeq" id="WP_184298607.1">
    <property type="nucleotide sequence ID" value="NZ_JACHLP010000003.1"/>
</dbReference>
<sequence length="394" mass="42333">MNSSPLATDPFTLLAAMVLILLLAGLFWAAMASSLKVVPKVSACVALANLLVAGSLAAHALRGVAPDLLTFWGSDAMSLAGLAALRAGMPALSQKPLAWRSGLAIWLCAVGTLATLPYAGDLHPHSGIVYSGLALLAGLAALDTWRQLRSRVKPGLSALLSGPLFIICALLAQRALASFLQGEAYAPDLLDADHSNLAFLWATLAMNLLINATLAFLVLMKLILQIQQLTRQDPLTRVLNRRALQEAIETEHQRMQRGKPYALVMIDMDHFKQLNDSLGHAAGDAALQRLVEVLGHSVRDVDCMGRMGGEEFCVLLPLTDLAGAALVAERMRWTLEQSQFNWQGQPWPLTASFGIAEALPSNANADAVLHRADQGMYRAKAQGRNLVQAREDEG</sequence>
<dbReference type="PANTHER" id="PTHR45138:SF9">
    <property type="entry name" value="DIGUANYLATE CYCLASE DGCM-RELATED"/>
    <property type="match status" value="1"/>
</dbReference>
<dbReference type="Gene3D" id="3.30.70.270">
    <property type="match status" value="1"/>
</dbReference>
<evidence type="ECO:0000313" key="5">
    <source>
        <dbReference type="EMBL" id="MBB4843396.1"/>
    </source>
</evidence>
<dbReference type="NCBIfam" id="TIGR00254">
    <property type="entry name" value="GGDEF"/>
    <property type="match status" value="1"/>
</dbReference>
<feature type="transmembrane region" description="Helical" evidence="3">
    <location>
        <begin position="197"/>
        <end position="224"/>
    </location>
</feature>
<dbReference type="Proteomes" id="UP000562027">
    <property type="component" value="Unassembled WGS sequence"/>
</dbReference>
<dbReference type="InterPro" id="IPR000160">
    <property type="entry name" value="GGDEF_dom"/>
</dbReference>
<evidence type="ECO:0000256" key="1">
    <source>
        <dbReference type="ARBA" id="ARBA00012528"/>
    </source>
</evidence>
<gene>
    <name evidence="5" type="ORF">HNP55_001915</name>
</gene>
<dbReference type="InterPro" id="IPR029787">
    <property type="entry name" value="Nucleotide_cyclase"/>
</dbReference>
<keyword evidence="6" id="KW-1185">Reference proteome</keyword>
<dbReference type="InterPro" id="IPR050469">
    <property type="entry name" value="Diguanylate_Cyclase"/>
</dbReference>
<accession>A0A840L5U2</accession>
<keyword evidence="3" id="KW-0812">Transmembrane</keyword>
<proteinExistence type="predicted"/>
<feature type="domain" description="GGDEF" evidence="4">
    <location>
        <begin position="259"/>
        <end position="392"/>
    </location>
</feature>
<feature type="transmembrane region" description="Helical" evidence="3">
    <location>
        <begin position="128"/>
        <end position="145"/>
    </location>
</feature>
<evidence type="ECO:0000256" key="2">
    <source>
        <dbReference type="ARBA" id="ARBA00034247"/>
    </source>
</evidence>
<feature type="transmembrane region" description="Helical" evidence="3">
    <location>
        <begin position="43"/>
        <end position="62"/>
    </location>
</feature>
<organism evidence="5 6">
    <name type="scientific">Roseateles oligotrophus</name>
    <dbReference type="NCBI Taxonomy" id="1769250"/>
    <lineage>
        <taxon>Bacteria</taxon>
        <taxon>Pseudomonadati</taxon>
        <taxon>Pseudomonadota</taxon>
        <taxon>Betaproteobacteria</taxon>
        <taxon>Burkholderiales</taxon>
        <taxon>Sphaerotilaceae</taxon>
        <taxon>Roseateles</taxon>
    </lineage>
</organism>
<dbReference type="SUPFAM" id="SSF55073">
    <property type="entry name" value="Nucleotide cyclase"/>
    <property type="match status" value="1"/>
</dbReference>
<comment type="catalytic activity">
    <reaction evidence="2">
        <text>2 GTP = 3',3'-c-di-GMP + 2 diphosphate</text>
        <dbReference type="Rhea" id="RHEA:24898"/>
        <dbReference type="ChEBI" id="CHEBI:33019"/>
        <dbReference type="ChEBI" id="CHEBI:37565"/>
        <dbReference type="ChEBI" id="CHEBI:58805"/>
        <dbReference type="EC" id="2.7.7.65"/>
    </reaction>
</comment>
<dbReference type="PANTHER" id="PTHR45138">
    <property type="entry name" value="REGULATORY COMPONENTS OF SENSORY TRANSDUCTION SYSTEM"/>
    <property type="match status" value="1"/>
</dbReference>
<feature type="transmembrane region" description="Helical" evidence="3">
    <location>
        <begin position="68"/>
        <end position="85"/>
    </location>
</feature>
<dbReference type="InterPro" id="IPR043128">
    <property type="entry name" value="Rev_trsase/Diguanyl_cyclase"/>
</dbReference>
<dbReference type="FunFam" id="3.30.70.270:FF:000001">
    <property type="entry name" value="Diguanylate cyclase domain protein"/>
    <property type="match status" value="1"/>
</dbReference>
<dbReference type="AlphaFoldDB" id="A0A840L5U2"/>
<dbReference type="PROSITE" id="PS50887">
    <property type="entry name" value="GGDEF"/>
    <property type="match status" value="1"/>
</dbReference>
<dbReference type="GO" id="GO:0052621">
    <property type="term" value="F:diguanylate cyclase activity"/>
    <property type="evidence" value="ECO:0007669"/>
    <property type="project" value="UniProtKB-EC"/>
</dbReference>
<feature type="transmembrane region" description="Helical" evidence="3">
    <location>
        <begin position="157"/>
        <end position="177"/>
    </location>
</feature>
<dbReference type="EMBL" id="JACHLP010000003">
    <property type="protein sequence ID" value="MBB4843396.1"/>
    <property type="molecule type" value="Genomic_DNA"/>
</dbReference>
<feature type="transmembrane region" description="Helical" evidence="3">
    <location>
        <begin position="97"/>
        <end position="116"/>
    </location>
</feature>
<keyword evidence="3" id="KW-0472">Membrane</keyword>
<evidence type="ECO:0000259" key="4">
    <source>
        <dbReference type="PROSITE" id="PS50887"/>
    </source>
</evidence>
<keyword evidence="3" id="KW-1133">Transmembrane helix</keyword>
<dbReference type="Pfam" id="PF00990">
    <property type="entry name" value="GGDEF"/>
    <property type="match status" value="1"/>
</dbReference>
<reference evidence="5 6" key="1">
    <citation type="submission" date="2020-08" db="EMBL/GenBank/DDBJ databases">
        <title>Functional genomics of gut bacteria from endangered species of beetles.</title>
        <authorList>
            <person name="Carlos-Shanley C."/>
        </authorList>
    </citation>
    <scope>NUCLEOTIDE SEQUENCE [LARGE SCALE GENOMIC DNA]</scope>
    <source>
        <strain evidence="5 6">S00239</strain>
    </source>
</reference>